<evidence type="ECO:0000256" key="14">
    <source>
        <dbReference type="HAMAP-Rule" id="MF_00244"/>
    </source>
</evidence>
<gene>
    <name evidence="14 16" type="primary">nadD</name>
    <name evidence="16" type="ORF">NE663_02230</name>
</gene>
<reference evidence="16 17" key="1">
    <citation type="submission" date="2022-06" db="EMBL/GenBank/DDBJ databases">
        <title>Isolation of gut microbiota from human fecal samples.</title>
        <authorList>
            <person name="Pamer E.G."/>
            <person name="Barat B."/>
            <person name="Waligurski E."/>
            <person name="Medina S."/>
            <person name="Paddock L."/>
            <person name="Mostad J."/>
        </authorList>
    </citation>
    <scope>NUCLEOTIDE SEQUENCE [LARGE SCALE GENOMIC DNA]</scope>
    <source>
        <strain evidence="16 17">DFI.6.1</strain>
    </source>
</reference>
<dbReference type="RefSeq" id="WP_178200498.1">
    <property type="nucleotide sequence ID" value="NZ_CALVCM010000009.1"/>
</dbReference>
<evidence type="ECO:0000256" key="8">
    <source>
        <dbReference type="ARBA" id="ARBA00022801"/>
    </source>
</evidence>
<dbReference type="SMART" id="SM00471">
    <property type="entry name" value="HDc"/>
    <property type="match status" value="1"/>
</dbReference>
<evidence type="ECO:0000313" key="17">
    <source>
        <dbReference type="Proteomes" id="UP001524435"/>
    </source>
</evidence>
<dbReference type="InterPro" id="IPR006675">
    <property type="entry name" value="HDIG_dom"/>
</dbReference>
<name>A0ABT1SIP4_9FIRM</name>
<proteinExistence type="inferred from homology"/>
<dbReference type="Pfam" id="PF01467">
    <property type="entry name" value="CTP_transf_like"/>
    <property type="match status" value="1"/>
</dbReference>
<keyword evidence="10" id="KW-0408">Iron</keyword>
<comment type="catalytic activity">
    <reaction evidence="12 14">
        <text>nicotinate beta-D-ribonucleotide + ATP + H(+) = deamido-NAD(+) + diphosphate</text>
        <dbReference type="Rhea" id="RHEA:22860"/>
        <dbReference type="ChEBI" id="CHEBI:15378"/>
        <dbReference type="ChEBI" id="CHEBI:30616"/>
        <dbReference type="ChEBI" id="CHEBI:33019"/>
        <dbReference type="ChEBI" id="CHEBI:57502"/>
        <dbReference type="ChEBI" id="CHEBI:58437"/>
        <dbReference type="EC" id="2.7.7.18"/>
    </reaction>
</comment>
<dbReference type="Proteomes" id="UP001524435">
    <property type="component" value="Unassembled WGS sequence"/>
</dbReference>
<dbReference type="EC" id="2.7.7.18" evidence="14"/>
<protein>
    <recommendedName>
        <fullName evidence="14">Probable nicotinate-nucleotide adenylyltransferase</fullName>
        <ecNumber evidence="14">2.7.7.18</ecNumber>
    </recommendedName>
    <alternativeName>
        <fullName evidence="14">Deamido-NAD(+) diphosphorylase</fullName>
    </alternativeName>
    <alternativeName>
        <fullName evidence="14">Deamido-NAD(+) pyrophosphorylase</fullName>
    </alternativeName>
    <alternativeName>
        <fullName evidence="14">Nicotinate mononucleotide adenylyltransferase</fullName>
        <shortName evidence="14">NaMN adenylyltransferase</shortName>
    </alternativeName>
</protein>
<dbReference type="InterPro" id="IPR004821">
    <property type="entry name" value="Cyt_trans-like"/>
</dbReference>
<dbReference type="Gene3D" id="3.40.50.620">
    <property type="entry name" value="HUPs"/>
    <property type="match status" value="1"/>
</dbReference>
<evidence type="ECO:0000256" key="11">
    <source>
        <dbReference type="ARBA" id="ARBA00023027"/>
    </source>
</evidence>
<keyword evidence="9 14" id="KW-0067">ATP-binding</keyword>
<evidence type="ECO:0000256" key="6">
    <source>
        <dbReference type="ARBA" id="ARBA00022723"/>
    </source>
</evidence>
<keyword evidence="17" id="KW-1185">Reference proteome</keyword>
<keyword evidence="8" id="KW-0378">Hydrolase</keyword>
<keyword evidence="5 14" id="KW-0548">Nucleotidyltransferase</keyword>
<dbReference type="CDD" id="cd02165">
    <property type="entry name" value="NMNAT"/>
    <property type="match status" value="1"/>
</dbReference>
<dbReference type="InterPro" id="IPR006674">
    <property type="entry name" value="HD_domain"/>
</dbReference>
<dbReference type="InterPro" id="IPR014729">
    <property type="entry name" value="Rossmann-like_a/b/a_fold"/>
</dbReference>
<keyword evidence="3 14" id="KW-0662">Pyridine nucleotide biosynthesis</keyword>
<comment type="caution">
    <text evidence="16">The sequence shown here is derived from an EMBL/GenBank/DDBJ whole genome shotgun (WGS) entry which is preliminary data.</text>
</comment>
<dbReference type="GO" id="GO:0016779">
    <property type="term" value="F:nucleotidyltransferase activity"/>
    <property type="evidence" value="ECO:0007669"/>
    <property type="project" value="UniProtKB-KW"/>
</dbReference>
<dbReference type="Pfam" id="PF01966">
    <property type="entry name" value="HD"/>
    <property type="match status" value="1"/>
</dbReference>
<dbReference type="PROSITE" id="PS51831">
    <property type="entry name" value="HD"/>
    <property type="match status" value="1"/>
</dbReference>
<sequence length="341" mass="38918">MKIALYGGSFDPVHAAHIEVAKTALRKQVADEVWMIPTYQNPWKTQASASYAERVAMLKAAIKPYRHIKVSTIEASLAGISYTIDTLKELMKRYPQVHFCYLIGSDQAQSLVKWKDSAELVKLVSFYVFTRSEEAIDCPYPLHLIPMKIMPISSTQVRMGAFSLAAKGVKRIIAAKGLYLEQWVRSCMSEKRYRHSVSVAKLAQEIAACHHLDVHKAWMCGMLHDVCKEMPYEESKRWMMRYHPQFMHQAPAIWHGYIGAHFVETKYGVYDHDILSAIYHHVLGKGTGVYAKLLYVCDKLDPLRPYDSSAAIALCKQDLDKGFRTVKAQQLAYLKKEQVIE</sequence>
<comment type="similarity">
    <text evidence="14">Belongs to the NadD family.</text>
</comment>
<organism evidence="16 17">
    <name type="scientific">Massilicoli timonensis</name>
    <dbReference type="NCBI Taxonomy" id="2015901"/>
    <lineage>
        <taxon>Bacteria</taxon>
        <taxon>Bacillati</taxon>
        <taxon>Bacillota</taxon>
        <taxon>Erysipelotrichia</taxon>
        <taxon>Erysipelotrichales</taxon>
        <taxon>Erysipelotrichaceae</taxon>
        <taxon>Massilicoli</taxon>
    </lineage>
</organism>
<comment type="function">
    <text evidence="1 14">Catalyzes the reversible adenylation of nicotinate mononucleotide (NaMN) to nicotinic acid adenine dinucleotide (NaAD).</text>
</comment>
<dbReference type="SUPFAM" id="SSF52374">
    <property type="entry name" value="Nucleotidylyl transferase"/>
    <property type="match status" value="1"/>
</dbReference>
<dbReference type="NCBIfam" id="TIGR00277">
    <property type="entry name" value="HDIG"/>
    <property type="match status" value="1"/>
</dbReference>
<evidence type="ECO:0000256" key="9">
    <source>
        <dbReference type="ARBA" id="ARBA00022840"/>
    </source>
</evidence>
<evidence type="ECO:0000256" key="5">
    <source>
        <dbReference type="ARBA" id="ARBA00022695"/>
    </source>
</evidence>
<evidence type="ECO:0000256" key="12">
    <source>
        <dbReference type="ARBA" id="ARBA00048721"/>
    </source>
</evidence>
<evidence type="ECO:0000256" key="7">
    <source>
        <dbReference type="ARBA" id="ARBA00022741"/>
    </source>
</evidence>
<keyword evidence="11 14" id="KW-0520">NAD</keyword>
<dbReference type="InterPro" id="IPR003607">
    <property type="entry name" value="HD/PDEase_dom"/>
</dbReference>
<dbReference type="Gene3D" id="1.10.3210.10">
    <property type="entry name" value="Hypothetical protein af1432"/>
    <property type="match status" value="1"/>
</dbReference>
<comment type="pathway">
    <text evidence="2 14">Cofactor biosynthesis; NAD(+) biosynthesis; deamido-NAD(+) from nicotinate D-ribonucleotide: step 1/1.</text>
</comment>
<evidence type="ECO:0000256" key="3">
    <source>
        <dbReference type="ARBA" id="ARBA00022642"/>
    </source>
</evidence>
<dbReference type="CDD" id="cd00077">
    <property type="entry name" value="HDc"/>
    <property type="match status" value="1"/>
</dbReference>
<dbReference type="NCBIfam" id="TIGR00125">
    <property type="entry name" value="cyt_tran_rel"/>
    <property type="match status" value="1"/>
</dbReference>
<evidence type="ECO:0000256" key="1">
    <source>
        <dbReference type="ARBA" id="ARBA00002324"/>
    </source>
</evidence>
<evidence type="ECO:0000256" key="2">
    <source>
        <dbReference type="ARBA" id="ARBA00005019"/>
    </source>
</evidence>
<evidence type="ECO:0000256" key="4">
    <source>
        <dbReference type="ARBA" id="ARBA00022679"/>
    </source>
</evidence>
<dbReference type="HAMAP" id="MF_00244">
    <property type="entry name" value="NaMN_adenylyltr"/>
    <property type="match status" value="1"/>
</dbReference>
<evidence type="ECO:0000259" key="15">
    <source>
        <dbReference type="PROSITE" id="PS51831"/>
    </source>
</evidence>
<dbReference type="PANTHER" id="PTHR39321">
    <property type="entry name" value="NICOTINATE-NUCLEOTIDE ADENYLYLTRANSFERASE-RELATED"/>
    <property type="match status" value="1"/>
</dbReference>
<dbReference type="EMBL" id="JANGCH010000002">
    <property type="protein sequence ID" value="MCQ5121078.1"/>
    <property type="molecule type" value="Genomic_DNA"/>
</dbReference>
<accession>A0ABT1SIP4</accession>
<feature type="domain" description="HD" evidence="15">
    <location>
        <begin position="192"/>
        <end position="303"/>
    </location>
</feature>
<evidence type="ECO:0000256" key="13">
    <source>
        <dbReference type="ARBA" id="ARBA00049417"/>
    </source>
</evidence>
<evidence type="ECO:0000313" key="16">
    <source>
        <dbReference type="EMBL" id="MCQ5121078.1"/>
    </source>
</evidence>
<dbReference type="InterPro" id="IPR005249">
    <property type="entry name" value="YqeK"/>
</dbReference>
<dbReference type="SUPFAM" id="SSF109604">
    <property type="entry name" value="HD-domain/PDEase-like"/>
    <property type="match status" value="1"/>
</dbReference>
<dbReference type="NCBIfam" id="TIGR00488">
    <property type="entry name" value="bis(5'-nucleosyl)-tetraphosphatase (symmetrical) YqeK"/>
    <property type="match status" value="1"/>
</dbReference>
<dbReference type="PANTHER" id="PTHR39321:SF3">
    <property type="entry name" value="PHOSPHOPANTETHEINE ADENYLYLTRANSFERASE"/>
    <property type="match status" value="1"/>
</dbReference>
<comment type="catalytic activity">
    <reaction evidence="13">
        <text>P(1),P(4)-bis(5'-adenosyl) tetraphosphate + H2O = 2 ADP + 2 H(+)</text>
        <dbReference type="Rhea" id="RHEA:24252"/>
        <dbReference type="ChEBI" id="CHEBI:15377"/>
        <dbReference type="ChEBI" id="CHEBI:15378"/>
        <dbReference type="ChEBI" id="CHEBI:58141"/>
        <dbReference type="ChEBI" id="CHEBI:456216"/>
        <dbReference type="EC" id="3.6.1.41"/>
    </reaction>
</comment>
<evidence type="ECO:0000256" key="10">
    <source>
        <dbReference type="ARBA" id="ARBA00023004"/>
    </source>
</evidence>
<dbReference type="NCBIfam" id="TIGR00482">
    <property type="entry name" value="nicotinate (nicotinamide) nucleotide adenylyltransferase"/>
    <property type="match status" value="1"/>
</dbReference>
<keyword evidence="6" id="KW-0479">Metal-binding</keyword>
<keyword evidence="7 14" id="KW-0547">Nucleotide-binding</keyword>
<dbReference type="InterPro" id="IPR005248">
    <property type="entry name" value="NadD/NMNAT"/>
</dbReference>
<keyword evidence="4 14" id="KW-0808">Transferase</keyword>